<dbReference type="EMBL" id="MW269554">
    <property type="protein sequence ID" value="QPZ53286.1"/>
    <property type="molecule type" value="Genomic_DNA"/>
</dbReference>
<protein>
    <recommendedName>
        <fullName evidence="4">DUF982 domain-containing protein</fullName>
    </recommendedName>
</protein>
<gene>
    <name evidence="2" type="ORF">AchV4_0064</name>
</gene>
<evidence type="ECO:0000313" key="3">
    <source>
        <dbReference type="Proteomes" id="UP000595170"/>
    </source>
</evidence>
<keyword evidence="3" id="KW-1185">Reference proteome</keyword>
<accession>A0A7T3PGX6</accession>
<dbReference type="Proteomes" id="UP000595170">
    <property type="component" value="Segment"/>
</dbReference>
<name>A0A7T3PGX6_9CAUD</name>
<feature type="region of interest" description="Disordered" evidence="1">
    <location>
        <begin position="90"/>
        <end position="113"/>
    </location>
</feature>
<evidence type="ECO:0000313" key="2">
    <source>
        <dbReference type="EMBL" id="QPZ53286.1"/>
    </source>
</evidence>
<dbReference type="Pfam" id="PF06169">
    <property type="entry name" value="DUF982"/>
    <property type="match status" value="1"/>
</dbReference>
<evidence type="ECO:0000256" key="1">
    <source>
        <dbReference type="SAM" id="MobiDB-lite"/>
    </source>
</evidence>
<organism evidence="2 3">
    <name type="scientific">Achromobacter phage vB_AchrS_AchV4</name>
    <dbReference type="NCBI Taxonomy" id="2796514"/>
    <lineage>
        <taxon>Viruses</taxon>
        <taxon>Duplodnaviria</taxon>
        <taxon>Heunggongvirae</taxon>
        <taxon>Uroviricota</taxon>
        <taxon>Caudoviricetes</taxon>
        <taxon>Casjensviridae</taxon>
        <taxon>Gediminasvirus</taxon>
        <taxon>Gediminasvirus AchV4</taxon>
    </lineage>
</organism>
<dbReference type="InterPro" id="IPR010385">
    <property type="entry name" value="DUF982"/>
</dbReference>
<proteinExistence type="predicted"/>
<dbReference type="Gene3D" id="6.10.250.730">
    <property type="match status" value="1"/>
</dbReference>
<reference evidence="2 3" key="1">
    <citation type="submission" date="2020-11" db="EMBL/GenBank/DDBJ databases">
        <title>Complete Genome Sequence of Achromobacter phage vB_AchrS_AchV4.</title>
        <authorList>
            <person name="Kaliniene L."/>
            <person name="Noreika A."/>
            <person name="Meskys R."/>
        </authorList>
    </citation>
    <scope>NUCLEOTIDE SEQUENCE [LARGE SCALE GENOMIC DNA]</scope>
</reference>
<sequence length="113" mass="12674">MSYIAGMYYEDYKPFPMVSVFGRQPGQLVGITSVYDAAKFILEQWPPEAGGPKHRLAQEILLKCLEGGCSARVARVAFVEAAREANIFMETPTRPPGTGRVERWGKRKPVRRS</sequence>
<evidence type="ECO:0008006" key="4">
    <source>
        <dbReference type="Google" id="ProtNLM"/>
    </source>
</evidence>